<evidence type="ECO:0000313" key="2">
    <source>
        <dbReference type="Proteomes" id="UP000499080"/>
    </source>
</evidence>
<dbReference type="Proteomes" id="UP000499080">
    <property type="component" value="Unassembled WGS sequence"/>
</dbReference>
<dbReference type="AlphaFoldDB" id="A0A4Y2U5N9"/>
<gene>
    <name evidence="1" type="ORF">AVEN_270284_1</name>
</gene>
<sequence length="110" mass="12250">MSMEGSFILEISPQHPKPNCLLSAFEQIRQPSTSIEVDWPVTAGLGVINVLSPWPVGSDSDCVNSAGAWYFFAPSSYLTLKSDKTLQPLITEGCREYKAYLECLFTMIRK</sequence>
<accession>A0A4Y2U5N9</accession>
<reference evidence="1 2" key="1">
    <citation type="journal article" date="2019" name="Sci. Rep.">
        <title>Orb-weaving spider Araneus ventricosus genome elucidates the spidroin gene catalogue.</title>
        <authorList>
            <person name="Kono N."/>
            <person name="Nakamura H."/>
            <person name="Ohtoshi R."/>
            <person name="Moran D.A.P."/>
            <person name="Shinohara A."/>
            <person name="Yoshida Y."/>
            <person name="Fujiwara M."/>
            <person name="Mori M."/>
            <person name="Tomita M."/>
            <person name="Arakawa K."/>
        </authorList>
    </citation>
    <scope>NUCLEOTIDE SEQUENCE [LARGE SCALE GENOMIC DNA]</scope>
</reference>
<organism evidence="1 2">
    <name type="scientific">Araneus ventricosus</name>
    <name type="common">Orbweaver spider</name>
    <name type="synonym">Epeira ventricosa</name>
    <dbReference type="NCBI Taxonomy" id="182803"/>
    <lineage>
        <taxon>Eukaryota</taxon>
        <taxon>Metazoa</taxon>
        <taxon>Ecdysozoa</taxon>
        <taxon>Arthropoda</taxon>
        <taxon>Chelicerata</taxon>
        <taxon>Arachnida</taxon>
        <taxon>Araneae</taxon>
        <taxon>Araneomorphae</taxon>
        <taxon>Entelegynae</taxon>
        <taxon>Araneoidea</taxon>
        <taxon>Araneidae</taxon>
        <taxon>Araneus</taxon>
    </lineage>
</organism>
<protein>
    <submittedName>
        <fullName evidence="1">Uncharacterized protein</fullName>
    </submittedName>
</protein>
<dbReference type="EMBL" id="BGPR01033760">
    <property type="protein sequence ID" value="GBO07823.1"/>
    <property type="molecule type" value="Genomic_DNA"/>
</dbReference>
<keyword evidence="2" id="KW-1185">Reference proteome</keyword>
<evidence type="ECO:0000313" key="1">
    <source>
        <dbReference type="EMBL" id="GBO07823.1"/>
    </source>
</evidence>
<comment type="caution">
    <text evidence="1">The sequence shown here is derived from an EMBL/GenBank/DDBJ whole genome shotgun (WGS) entry which is preliminary data.</text>
</comment>
<name>A0A4Y2U5N9_ARAVE</name>
<proteinExistence type="predicted"/>